<dbReference type="EMBL" id="JBHTLK010000051">
    <property type="protein sequence ID" value="MFD1147965.1"/>
    <property type="molecule type" value="Genomic_DNA"/>
</dbReference>
<protein>
    <recommendedName>
        <fullName evidence="4">YD repeat-containing protein</fullName>
    </recommendedName>
</protein>
<proteinExistence type="predicted"/>
<keyword evidence="3" id="KW-1185">Reference proteome</keyword>
<evidence type="ECO:0008006" key="4">
    <source>
        <dbReference type="Google" id="ProtNLM"/>
    </source>
</evidence>
<evidence type="ECO:0000313" key="3">
    <source>
        <dbReference type="Proteomes" id="UP001597168"/>
    </source>
</evidence>
<gene>
    <name evidence="2" type="ORF">ACFQ3T_12590</name>
</gene>
<comment type="caution">
    <text evidence="2">The sequence shown here is derived from an EMBL/GenBank/DDBJ whole genome shotgun (WGS) entry which is preliminary data.</text>
</comment>
<organism evidence="2 3">
    <name type="scientific">Saccharothrix hoggarensis</name>
    <dbReference type="NCBI Taxonomy" id="913853"/>
    <lineage>
        <taxon>Bacteria</taxon>
        <taxon>Bacillati</taxon>
        <taxon>Actinomycetota</taxon>
        <taxon>Actinomycetes</taxon>
        <taxon>Pseudonocardiales</taxon>
        <taxon>Pseudonocardiaceae</taxon>
        <taxon>Saccharothrix</taxon>
    </lineage>
</organism>
<dbReference type="RefSeq" id="WP_380723426.1">
    <property type="nucleotide sequence ID" value="NZ_JBHTLK010000051.1"/>
</dbReference>
<dbReference type="Proteomes" id="UP001597168">
    <property type="component" value="Unassembled WGS sequence"/>
</dbReference>
<feature type="compositionally biased region" description="Acidic residues" evidence="1">
    <location>
        <begin position="103"/>
        <end position="113"/>
    </location>
</feature>
<accession>A0ABW3QTJ6</accession>
<name>A0ABW3QTJ6_9PSEU</name>
<sequence length="125" mass="13011">MPTSSPLSAPGAPVGFTDDPIASHSAQFGLARPIDAPAGHHSPSPVGARPWNLRAARTLTTGNARLGGWTYDHTLQVAVTSDGRRVTEVVAGDPTANSVTNLDGDEGASEDWTYDFHPDHTGDPA</sequence>
<feature type="region of interest" description="Disordered" evidence="1">
    <location>
        <begin position="95"/>
        <end position="125"/>
    </location>
</feature>
<reference evidence="3" key="1">
    <citation type="journal article" date="2019" name="Int. J. Syst. Evol. Microbiol.">
        <title>The Global Catalogue of Microorganisms (GCM) 10K type strain sequencing project: providing services to taxonomists for standard genome sequencing and annotation.</title>
        <authorList>
            <consortium name="The Broad Institute Genomics Platform"/>
            <consortium name="The Broad Institute Genome Sequencing Center for Infectious Disease"/>
            <person name="Wu L."/>
            <person name="Ma J."/>
        </authorList>
    </citation>
    <scope>NUCLEOTIDE SEQUENCE [LARGE SCALE GENOMIC DNA]</scope>
    <source>
        <strain evidence="3">CCUG 60214</strain>
    </source>
</reference>
<feature type="compositionally biased region" description="Basic and acidic residues" evidence="1">
    <location>
        <begin position="114"/>
        <end position="125"/>
    </location>
</feature>
<feature type="region of interest" description="Disordered" evidence="1">
    <location>
        <begin position="1"/>
        <end position="49"/>
    </location>
</feature>
<evidence type="ECO:0000313" key="2">
    <source>
        <dbReference type="EMBL" id="MFD1147965.1"/>
    </source>
</evidence>
<evidence type="ECO:0000256" key="1">
    <source>
        <dbReference type="SAM" id="MobiDB-lite"/>
    </source>
</evidence>